<gene>
    <name evidence="2" type="ORF">SJAG_04212</name>
</gene>
<dbReference type="JaponicusDB" id="SJAG_04212"/>
<feature type="compositionally biased region" description="Polar residues" evidence="1">
    <location>
        <begin position="104"/>
        <end position="117"/>
    </location>
</feature>
<dbReference type="VEuPathDB" id="FungiDB:SJAG_04212"/>
<dbReference type="RefSeq" id="XP_002175331.1">
    <property type="nucleotide sequence ID" value="XM_002175295.2"/>
</dbReference>
<dbReference type="HOGENOM" id="CLU_2086167_0_0_1"/>
<organism evidence="2 3">
    <name type="scientific">Schizosaccharomyces japonicus (strain yFS275 / FY16936)</name>
    <name type="common">Fission yeast</name>
    <dbReference type="NCBI Taxonomy" id="402676"/>
    <lineage>
        <taxon>Eukaryota</taxon>
        <taxon>Fungi</taxon>
        <taxon>Dikarya</taxon>
        <taxon>Ascomycota</taxon>
        <taxon>Taphrinomycotina</taxon>
        <taxon>Schizosaccharomycetes</taxon>
        <taxon>Schizosaccharomycetales</taxon>
        <taxon>Schizosaccharomycetaceae</taxon>
        <taxon>Schizosaccharomyces</taxon>
    </lineage>
</organism>
<dbReference type="GeneID" id="7050607"/>
<evidence type="ECO:0000313" key="3">
    <source>
        <dbReference type="Proteomes" id="UP000001744"/>
    </source>
</evidence>
<evidence type="ECO:0000256" key="1">
    <source>
        <dbReference type="SAM" id="MobiDB-lite"/>
    </source>
</evidence>
<proteinExistence type="predicted"/>
<feature type="compositionally biased region" description="Polar residues" evidence="1">
    <location>
        <begin position="82"/>
        <end position="92"/>
    </location>
</feature>
<protein>
    <submittedName>
        <fullName evidence="2">Uncharacterized protein</fullName>
    </submittedName>
</protein>
<evidence type="ECO:0000313" key="2">
    <source>
        <dbReference type="EMBL" id="EEB09038.1"/>
    </source>
</evidence>
<feature type="region of interest" description="Disordered" evidence="1">
    <location>
        <begin position="28"/>
        <end position="117"/>
    </location>
</feature>
<accession>B6K684</accession>
<feature type="compositionally biased region" description="Polar residues" evidence="1">
    <location>
        <begin position="35"/>
        <end position="53"/>
    </location>
</feature>
<dbReference type="Proteomes" id="UP000001744">
    <property type="component" value="Unassembled WGS sequence"/>
</dbReference>
<keyword evidence="3" id="KW-1185">Reference proteome</keyword>
<dbReference type="OrthoDB" id="5323758at2759"/>
<dbReference type="EMBL" id="KE651167">
    <property type="protein sequence ID" value="EEB09038.1"/>
    <property type="molecule type" value="Genomic_DNA"/>
</dbReference>
<sequence>MLRSFWKNNNLLNTRQCVLRLATFTGRPFSAAPIRTQSNNSNTTEPNDAAATNHSDDPISPAENASREDATMSEANVRSDWDTTPISELQSRTVKRLSSEDENGTPNGTCGRTSSNE</sequence>
<dbReference type="AlphaFoldDB" id="B6K684"/>
<reference evidence="2 3" key="1">
    <citation type="journal article" date="2011" name="Science">
        <title>Comparative functional genomics of the fission yeasts.</title>
        <authorList>
            <person name="Rhind N."/>
            <person name="Chen Z."/>
            <person name="Yassour M."/>
            <person name="Thompson D.A."/>
            <person name="Haas B.J."/>
            <person name="Habib N."/>
            <person name="Wapinski I."/>
            <person name="Roy S."/>
            <person name="Lin M.F."/>
            <person name="Heiman D.I."/>
            <person name="Young S.K."/>
            <person name="Furuya K."/>
            <person name="Guo Y."/>
            <person name="Pidoux A."/>
            <person name="Chen H.M."/>
            <person name="Robbertse B."/>
            <person name="Goldberg J.M."/>
            <person name="Aoki K."/>
            <person name="Bayne E.H."/>
            <person name="Berlin A.M."/>
            <person name="Desjardins C.A."/>
            <person name="Dobbs E."/>
            <person name="Dukaj L."/>
            <person name="Fan L."/>
            <person name="FitzGerald M.G."/>
            <person name="French C."/>
            <person name="Gujja S."/>
            <person name="Hansen K."/>
            <person name="Keifenheim D."/>
            <person name="Levin J.Z."/>
            <person name="Mosher R.A."/>
            <person name="Mueller C.A."/>
            <person name="Pfiffner J."/>
            <person name="Priest M."/>
            <person name="Russ C."/>
            <person name="Smialowska A."/>
            <person name="Swoboda P."/>
            <person name="Sykes S.M."/>
            <person name="Vaughn M."/>
            <person name="Vengrova S."/>
            <person name="Yoder R."/>
            <person name="Zeng Q."/>
            <person name="Allshire R."/>
            <person name="Baulcombe D."/>
            <person name="Birren B.W."/>
            <person name="Brown W."/>
            <person name="Ekwall K."/>
            <person name="Kellis M."/>
            <person name="Leatherwood J."/>
            <person name="Levin H."/>
            <person name="Margalit H."/>
            <person name="Martienssen R."/>
            <person name="Nieduszynski C.A."/>
            <person name="Spatafora J.W."/>
            <person name="Friedman N."/>
            <person name="Dalgaard J.Z."/>
            <person name="Baumann P."/>
            <person name="Niki H."/>
            <person name="Regev A."/>
            <person name="Nusbaum C."/>
        </authorList>
    </citation>
    <scope>NUCLEOTIDE SEQUENCE [LARGE SCALE GENOMIC DNA]</scope>
    <source>
        <strain evidence="3">yFS275 / FY16936</strain>
    </source>
</reference>
<name>B6K684_SCHJY</name>